<keyword evidence="3" id="KW-0677">Repeat</keyword>
<dbReference type="GO" id="GO:0000272">
    <property type="term" value="P:polysaccharide catabolic process"/>
    <property type="evidence" value="ECO:0007669"/>
    <property type="project" value="InterPro"/>
</dbReference>
<evidence type="ECO:0000256" key="4">
    <source>
        <dbReference type="SAM" id="SignalP"/>
    </source>
</evidence>
<dbReference type="Pfam" id="PF00404">
    <property type="entry name" value="Dockerin_1"/>
    <property type="match status" value="1"/>
</dbReference>
<dbReference type="InterPro" id="IPR002102">
    <property type="entry name" value="Cohesin_dom"/>
</dbReference>
<dbReference type="STRING" id="398512.Bccel_1669"/>
<proteinExistence type="predicted"/>
<evidence type="ECO:0000313" key="7">
    <source>
        <dbReference type="Proteomes" id="UP000036923"/>
    </source>
</evidence>
<dbReference type="Gene3D" id="1.10.1330.10">
    <property type="entry name" value="Dockerin domain"/>
    <property type="match status" value="1"/>
</dbReference>
<evidence type="ECO:0000259" key="5">
    <source>
        <dbReference type="PROSITE" id="PS51766"/>
    </source>
</evidence>
<sequence length="326" mass="36181" precursor="true">MKGKKAIVLLAVSFILTTFFSLSAFASSDTPVTVYGDFDNDGNFDSDDYALFRQFMLNMIDKEIVPATCDVDGNGLYNSDDYAYMRQHLLGMIKIFPVQSTLVPSPTVTPYVTPIITPTLTPVPTPTSTPVPTVQPEGLYISYSKEPLNMLKVTLNIKNIANFSGYQANLVYDPQVLRPVYSDGSEYDSQSPVEIGSLLTKRYIPTDFAKHDLQNGVLNFGRTYLAVDSYKNSGVAESSGSIAVIYFKILKYETTKIRLENCDTMPGALKGTIITDWDGNMILDYNVGETSTIPAYVLTSTPTPTIAIPSPTLEPDGDDRYYYYYW</sequence>
<keyword evidence="2" id="KW-0964">Secreted</keyword>
<dbReference type="InterPro" id="IPR016134">
    <property type="entry name" value="Dockerin_dom"/>
</dbReference>
<dbReference type="RefSeq" id="WP_036941393.1">
    <property type="nucleotide sequence ID" value="NZ_JQKC01000015.1"/>
</dbReference>
<feature type="signal peptide" evidence="4">
    <location>
        <begin position="1"/>
        <end position="26"/>
    </location>
</feature>
<dbReference type="SUPFAM" id="SSF63446">
    <property type="entry name" value="Type I dockerin domain"/>
    <property type="match status" value="1"/>
</dbReference>
<dbReference type="PROSITE" id="PS51766">
    <property type="entry name" value="DOCKERIN"/>
    <property type="match status" value="1"/>
</dbReference>
<name>A0A0L6JLX5_9FIRM</name>
<comment type="subcellular location">
    <subcellularLocation>
        <location evidence="1">Secreted</location>
    </subcellularLocation>
</comment>
<evidence type="ECO:0000256" key="1">
    <source>
        <dbReference type="ARBA" id="ARBA00004613"/>
    </source>
</evidence>
<keyword evidence="7" id="KW-1185">Reference proteome</keyword>
<dbReference type="SUPFAM" id="SSF49384">
    <property type="entry name" value="Carbohydrate-binding domain"/>
    <property type="match status" value="1"/>
</dbReference>
<dbReference type="Proteomes" id="UP000036923">
    <property type="component" value="Unassembled WGS sequence"/>
</dbReference>
<gene>
    <name evidence="6" type="ORF">Bccel_1669</name>
</gene>
<reference evidence="7" key="1">
    <citation type="submission" date="2015-07" db="EMBL/GenBank/DDBJ databases">
        <title>Near-Complete Genome Sequence of the Cellulolytic Bacterium Bacteroides (Pseudobacteroides) cellulosolvens ATCC 35603.</title>
        <authorList>
            <person name="Dassa B."/>
            <person name="Utturkar S.M."/>
            <person name="Klingeman D.M."/>
            <person name="Hurt R.A."/>
            <person name="Keller M."/>
            <person name="Xu J."/>
            <person name="Reddy Y.H.K."/>
            <person name="Borovok I."/>
            <person name="Grinberg I.R."/>
            <person name="Lamed R."/>
            <person name="Zhivin O."/>
            <person name="Bayer E.A."/>
            <person name="Brown S.D."/>
        </authorList>
    </citation>
    <scope>NUCLEOTIDE SEQUENCE [LARGE SCALE GENOMIC DNA]</scope>
    <source>
        <strain evidence="7">DSM 2933</strain>
    </source>
</reference>
<dbReference type="InterPro" id="IPR036439">
    <property type="entry name" value="Dockerin_dom_sf"/>
</dbReference>
<comment type="caution">
    <text evidence="6">The sequence shown here is derived from an EMBL/GenBank/DDBJ whole genome shotgun (WGS) entry which is preliminary data.</text>
</comment>
<organism evidence="6 7">
    <name type="scientific">Pseudobacteroides cellulosolvens ATCC 35603 = DSM 2933</name>
    <dbReference type="NCBI Taxonomy" id="398512"/>
    <lineage>
        <taxon>Bacteria</taxon>
        <taxon>Bacillati</taxon>
        <taxon>Bacillota</taxon>
        <taxon>Clostridia</taxon>
        <taxon>Eubacteriales</taxon>
        <taxon>Oscillospiraceae</taxon>
        <taxon>Pseudobacteroides</taxon>
    </lineage>
</organism>
<evidence type="ECO:0000256" key="2">
    <source>
        <dbReference type="ARBA" id="ARBA00022525"/>
    </source>
</evidence>
<protein>
    <submittedName>
        <fullName evidence="6">Cellulosome anchoring protein cohesin region</fullName>
    </submittedName>
</protein>
<feature type="domain" description="Dockerin" evidence="5">
    <location>
        <begin position="31"/>
        <end position="98"/>
    </location>
</feature>
<dbReference type="InterPro" id="IPR002105">
    <property type="entry name" value="Dockerin_1_rpt"/>
</dbReference>
<dbReference type="AlphaFoldDB" id="A0A0L6JLX5"/>
<dbReference type="OrthoDB" id="2087879at2"/>
<dbReference type="GO" id="GO:0030246">
    <property type="term" value="F:carbohydrate binding"/>
    <property type="evidence" value="ECO:0007669"/>
    <property type="project" value="InterPro"/>
</dbReference>
<dbReference type="GO" id="GO:0005576">
    <property type="term" value="C:extracellular region"/>
    <property type="evidence" value="ECO:0007669"/>
    <property type="project" value="UniProtKB-SubCell"/>
</dbReference>
<dbReference type="GO" id="GO:0004553">
    <property type="term" value="F:hydrolase activity, hydrolyzing O-glycosyl compounds"/>
    <property type="evidence" value="ECO:0007669"/>
    <property type="project" value="InterPro"/>
</dbReference>
<dbReference type="InterPro" id="IPR008965">
    <property type="entry name" value="CBM2/CBM3_carb-bd_dom_sf"/>
</dbReference>
<keyword evidence="4" id="KW-0732">Signal</keyword>
<dbReference type="EMBL" id="LGTC01000001">
    <property type="protein sequence ID" value="KNY26407.1"/>
    <property type="molecule type" value="Genomic_DNA"/>
</dbReference>
<dbReference type="Gene3D" id="2.60.40.680">
    <property type="match status" value="1"/>
</dbReference>
<dbReference type="Pfam" id="PF00963">
    <property type="entry name" value="Cohesin"/>
    <property type="match status" value="1"/>
</dbReference>
<dbReference type="CDD" id="cd14256">
    <property type="entry name" value="Dockerin_I"/>
    <property type="match status" value="1"/>
</dbReference>
<feature type="chain" id="PRO_5005566052" evidence="4">
    <location>
        <begin position="27"/>
        <end position="326"/>
    </location>
</feature>
<accession>A0A0L6JLX5</accession>
<evidence type="ECO:0000313" key="6">
    <source>
        <dbReference type="EMBL" id="KNY26407.1"/>
    </source>
</evidence>
<dbReference type="CDD" id="cd08547">
    <property type="entry name" value="Type_II_cohesin"/>
    <property type="match status" value="1"/>
</dbReference>
<evidence type="ECO:0000256" key="3">
    <source>
        <dbReference type="ARBA" id="ARBA00022737"/>
    </source>
</evidence>